<gene>
    <name evidence="2" type="ORF">AYI68_g2685</name>
</gene>
<organism evidence="2 3">
    <name type="scientific">Smittium mucronatum</name>
    <dbReference type="NCBI Taxonomy" id="133383"/>
    <lineage>
        <taxon>Eukaryota</taxon>
        <taxon>Fungi</taxon>
        <taxon>Fungi incertae sedis</taxon>
        <taxon>Zoopagomycota</taxon>
        <taxon>Kickxellomycotina</taxon>
        <taxon>Harpellomycetes</taxon>
        <taxon>Harpellales</taxon>
        <taxon>Legeriomycetaceae</taxon>
        <taxon>Smittium</taxon>
    </lineage>
</organism>
<accession>A0A1R0H238</accession>
<keyword evidence="3" id="KW-1185">Reference proteome</keyword>
<protein>
    <submittedName>
        <fullName evidence="2">Uncharacterized protein</fullName>
    </submittedName>
</protein>
<dbReference type="EMBL" id="LSSL01001022">
    <property type="protein sequence ID" value="OLY83188.1"/>
    <property type="molecule type" value="Genomic_DNA"/>
</dbReference>
<sequence>MFLPGKAPQISRDQIYEAPVTSTTTRNNHLQNQSIFRERRQIRGGGLSGTPKSALNNRKQEFRNPFPHQGMHGIIGSPNKKLAKDRCRVQRASVNNVP</sequence>
<name>A0A1R0H238_9FUNG</name>
<proteinExistence type="predicted"/>
<feature type="compositionally biased region" description="Polar residues" evidence="1">
    <location>
        <begin position="20"/>
        <end position="35"/>
    </location>
</feature>
<evidence type="ECO:0000313" key="3">
    <source>
        <dbReference type="Proteomes" id="UP000187455"/>
    </source>
</evidence>
<feature type="region of interest" description="Disordered" evidence="1">
    <location>
        <begin position="1"/>
        <end position="98"/>
    </location>
</feature>
<reference evidence="2 3" key="1">
    <citation type="journal article" date="2016" name="Mol. Biol. Evol.">
        <title>Genome-Wide Survey of Gut Fungi (Harpellales) Reveals the First Horizontally Transferred Ubiquitin Gene from a Mosquito Host.</title>
        <authorList>
            <person name="Wang Y."/>
            <person name="White M.M."/>
            <person name="Kvist S."/>
            <person name="Moncalvo J.M."/>
        </authorList>
    </citation>
    <scope>NUCLEOTIDE SEQUENCE [LARGE SCALE GENOMIC DNA]</scope>
    <source>
        <strain evidence="2 3">ALG-7-W6</strain>
    </source>
</reference>
<evidence type="ECO:0000313" key="2">
    <source>
        <dbReference type="EMBL" id="OLY83188.1"/>
    </source>
</evidence>
<evidence type="ECO:0000256" key="1">
    <source>
        <dbReference type="SAM" id="MobiDB-lite"/>
    </source>
</evidence>
<comment type="caution">
    <text evidence="2">The sequence shown here is derived from an EMBL/GenBank/DDBJ whole genome shotgun (WGS) entry which is preliminary data.</text>
</comment>
<dbReference type="AlphaFoldDB" id="A0A1R0H238"/>
<dbReference type="Proteomes" id="UP000187455">
    <property type="component" value="Unassembled WGS sequence"/>
</dbReference>